<dbReference type="Proteomes" id="UP000243502">
    <property type="component" value="Chromosome 3"/>
</dbReference>
<organism evidence="1 2">
    <name type="scientific">Paraburkholderia terrae</name>
    <dbReference type="NCBI Taxonomy" id="311230"/>
    <lineage>
        <taxon>Bacteria</taxon>
        <taxon>Pseudomonadati</taxon>
        <taxon>Pseudomonadota</taxon>
        <taxon>Betaproteobacteria</taxon>
        <taxon>Burkholderiales</taxon>
        <taxon>Burkholderiaceae</taxon>
        <taxon>Paraburkholderia</taxon>
    </lineage>
</organism>
<gene>
    <name evidence="1" type="ORF">C2L65_36400</name>
</gene>
<sequence length="236" mass="26763">MAILSQLGDFEVTGMDGSELWTASLAVLRQVDWKVVATSSVISSSVALLMGGVKDMRAHRRERRDVALEAALSLEAYARTCRSMMHKAEWAAREAGRTMSYEPLNGVNVPSFQFPERIQWKWLSHKVASELREFPATVHAAREYVASVWEYGDPVDLCNEVEFECAKSAKQALDLARCTRRKHRAAPWKPGAKDSDLERELIDYISSNGEKRKRRRRDMKQFEVDLAAETSIQDNA</sequence>
<protein>
    <submittedName>
        <fullName evidence="1">Uncharacterized protein</fullName>
    </submittedName>
</protein>
<reference evidence="1 2" key="1">
    <citation type="submission" date="2018-01" db="EMBL/GenBank/DDBJ databases">
        <title>Species boundaries and ecological features among Paraburkholderia terrae DSMZ17804T, P. hospita DSMZ17164T and P. caribensis DSMZ13236T.</title>
        <authorList>
            <person name="Pratama A.A."/>
        </authorList>
    </citation>
    <scope>NUCLEOTIDE SEQUENCE [LARGE SCALE GENOMIC DNA]</scope>
    <source>
        <strain evidence="1 2">DSM 17804</strain>
    </source>
</reference>
<name>A0A2I8F236_9BURK</name>
<evidence type="ECO:0000313" key="1">
    <source>
        <dbReference type="EMBL" id="AUT65064.1"/>
    </source>
</evidence>
<dbReference type="AlphaFoldDB" id="A0A2I8F236"/>
<dbReference type="RefSeq" id="WP_052426789.1">
    <property type="nucleotide sequence ID" value="NZ_CP026113.1"/>
</dbReference>
<evidence type="ECO:0000313" key="2">
    <source>
        <dbReference type="Proteomes" id="UP000243502"/>
    </source>
</evidence>
<proteinExistence type="predicted"/>
<dbReference type="KEGG" id="pter:C2L65_36400"/>
<accession>A0A2I8F236</accession>
<dbReference type="EMBL" id="CP026113">
    <property type="protein sequence ID" value="AUT65064.1"/>
    <property type="molecule type" value="Genomic_DNA"/>
</dbReference>
<dbReference type="OrthoDB" id="9089325at2"/>